<dbReference type="InterPro" id="IPR003759">
    <property type="entry name" value="Cbl-bd_cap"/>
</dbReference>
<organism evidence="6 7">
    <name type="scientific">Ornithinicoccus hortensis</name>
    <dbReference type="NCBI Taxonomy" id="82346"/>
    <lineage>
        <taxon>Bacteria</taxon>
        <taxon>Bacillati</taxon>
        <taxon>Actinomycetota</taxon>
        <taxon>Actinomycetes</taxon>
        <taxon>Micrococcales</taxon>
        <taxon>Intrasporangiaceae</taxon>
        <taxon>Ornithinicoccus</taxon>
    </lineage>
</organism>
<evidence type="ECO:0000259" key="4">
    <source>
        <dbReference type="PROSITE" id="PS50937"/>
    </source>
</evidence>
<dbReference type="PROSITE" id="PS50937">
    <property type="entry name" value="HTH_MERR_2"/>
    <property type="match status" value="1"/>
</dbReference>
<dbReference type="AlphaFoldDB" id="A0A542YQQ2"/>
<keyword evidence="2" id="KW-0238">DNA-binding</keyword>
<protein>
    <submittedName>
        <fullName evidence="6">B12 binding protein</fullName>
    </submittedName>
</protein>
<evidence type="ECO:0000313" key="7">
    <source>
        <dbReference type="Proteomes" id="UP000319516"/>
    </source>
</evidence>
<comment type="caution">
    <text evidence="6">The sequence shown here is derived from an EMBL/GenBank/DDBJ whole genome shotgun (WGS) entry which is preliminary data.</text>
</comment>
<dbReference type="CDD" id="cd02065">
    <property type="entry name" value="B12-binding_like"/>
    <property type="match status" value="1"/>
</dbReference>
<proteinExistence type="predicted"/>
<keyword evidence="7" id="KW-1185">Reference proteome</keyword>
<keyword evidence="3" id="KW-0804">Transcription</keyword>
<evidence type="ECO:0000313" key="6">
    <source>
        <dbReference type="EMBL" id="TQL50423.1"/>
    </source>
</evidence>
<dbReference type="Gene3D" id="1.10.1660.10">
    <property type="match status" value="1"/>
</dbReference>
<dbReference type="Pfam" id="PF02310">
    <property type="entry name" value="B12-binding"/>
    <property type="match status" value="1"/>
</dbReference>
<dbReference type="InterPro" id="IPR009061">
    <property type="entry name" value="DNA-bd_dom_put_sf"/>
</dbReference>
<accession>A0A542YQQ2</accession>
<dbReference type="CDD" id="cd01104">
    <property type="entry name" value="HTH_MlrA-CarA"/>
    <property type="match status" value="1"/>
</dbReference>
<dbReference type="PANTHER" id="PTHR30204:SF67">
    <property type="entry name" value="HTH-TYPE TRANSCRIPTIONAL REGULATOR MLRA-RELATED"/>
    <property type="match status" value="1"/>
</dbReference>
<dbReference type="SUPFAM" id="SSF46955">
    <property type="entry name" value="Putative DNA-binding domain"/>
    <property type="match status" value="1"/>
</dbReference>
<sequence>MYTIKRAAEQTGVPVATLRAWERRYGVVSPARTESGYRVYDEEALRRLTRMRDLVAQGWAPKQAAEQVLGDASAPGGERGPADPGDAGEVPADAAARFVDAAARLDGVAIAAVLDEVMAHASFEAFADGWLMPALTELGEAWSRGTVSVSGEHLAAHAVLRRLAAAYEAAGRPSAGHPVLIGLPAGAHHELGALAFATAARRQGVDVLYTGPDLPADGWVDGVRRHGAVAAVVAVPMGVDVPAAQEAVDALRAADPDLLVAVGGAHHGVLRGALGLGHTITGGAARLVAELTDRDRAAGGRAGHRTGLTSPA</sequence>
<evidence type="ECO:0000256" key="2">
    <source>
        <dbReference type="ARBA" id="ARBA00023125"/>
    </source>
</evidence>
<dbReference type="EMBL" id="VFOP01000001">
    <property type="protein sequence ID" value="TQL50423.1"/>
    <property type="molecule type" value="Genomic_DNA"/>
</dbReference>
<dbReference type="Pfam" id="PF13411">
    <property type="entry name" value="MerR_1"/>
    <property type="match status" value="1"/>
</dbReference>
<dbReference type="InterPro" id="IPR000551">
    <property type="entry name" value="MerR-type_HTH_dom"/>
</dbReference>
<dbReference type="Proteomes" id="UP000319516">
    <property type="component" value="Unassembled WGS sequence"/>
</dbReference>
<dbReference type="Gene3D" id="3.40.50.280">
    <property type="entry name" value="Cobalamin-binding domain"/>
    <property type="match status" value="1"/>
</dbReference>
<dbReference type="InterPro" id="IPR036724">
    <property type="entry name" value="Cobalamin-bd_sf"/>
</dbReference>
<evidence type="ECO:0000256" key="1">
    <source>
        <dbReference type="ARBA" id="ARBA00023015"/>
    </source>
</evidence>
<feature type="domain" description="HTH merR-type" evidence="4">
    <location>
        <begin position="1"/>
        <end position="70"/>
    </location>
</feature>
<dbReference type="SUPFAM" id="SSF52242">
    <property type="entry name" value="Cobalamin (vitamin B12)-binding domain"/>
    <property type="match status" value="1"/>
</dbReference>
<dbReference type="InterPro" id="IPR047057">
    <property type="entry name" value="MerR_fam"/>
</dbReference>
<evidence type="ECO:0000256" key="3">
    <source>
        <dbReference type="ARBA" id="ARBA00023163"/>
    </source>
</evidence>
<evidence type="ECO:0000259" key="5">
    <source>
        <dbReference type="PROSITE" id="PS51332"/>
    </source>
</evidence>
<dbReference type="Gene3D" id="1.10.1240.10">
    <property type="entry name" value="Methionine synthase domain"/>
    <property type="match status" value="1"/>
</dbReference>
<dbReference type="GO" id="GO:0003700">
    <property type="term" value="F:DNA-binding transcription factor activity"/>
    <property type="evidence" value="ECO:0007669"/>
    <property type="project" value="InterPro"/>
</dbReference>
<dbReference type="PANTHER" id="PTHR30204">
    <property type="entry name" value="REDOX-CYCLING DRUG-SENSING TRANSCRIPTIONAL ACTIVATOR SOXR"/>
    <property type="match status" value="1"/>
</dbReference>
<keyword evidence="1" id="KW-0805">Transcription regulation</keyword>
<gene>
    <name evidence="6" type="ORF">FB467_1532</name>
</gene>
<dbReference type="InterPro" id="IPR006158">
    <property type="entry name" value="Cobalamin-bd"/>
</dbReference>
<name>A0A542YQQ2_9MICO</name>
<dbReference type="PROSITE" id="PS51332">
    <property type="entry name" value="B12_BINDING"/>
    <property type="match status" value="1"/>
</dbReference>
<dbReference type="SMART" id="SM00422">
    <property type="entry name" value="HTH_MERR"/>
    <property type="match status" value="1"/>
</dbReference>
<reference evidence="6 7" key="1">
    <citation type="submission" date="2019-06" db="EMBL/GenBank/DDBJ databases">
        <title>Sequencing the genomes of 1000 actinobacteria strains.</title>
        <authorList>
            <person name="Klenk H.-P."/>
        </authorList>
    </citation>
    <scope>NUCLEOTIDE SEQUENCE [LARGE SCALE GENOMIC DNA]</scope>
    <source>
        <strain evidence="6 7">DSM 12335</strain>
    </source>
</reference>
<dbReference type="GO" id="GO:0003677">
    <property type="term" value="F:DNA binding"/>
    <property type="evidence" value="ECO:0007669"/>
    <property type="project" value="UniProtKB-KW"/>
</dbReference>
<dbReference type="Pfam" id="PF02607">
    <property type="entry name" value="B12-binding_2"/>
    <property type="match status" value="1"/>
</dbReference>
<dbReference type="RefSeq" id="WP_141784561.1">
    <property type="nucleotide sequence ID" value="NZ_BAAAIK010000002.1"/>
</dbReference>
<dbReference type="InterPro" id="IPR036594">
    <property type="entry name" value="Meth_synthase_dom"/>
</dbReference>
<dbReference type="OrthoDB" id="9800334at2"/>
<dbReference type="GO" id="GO:0031419">
    <property type="term" value="F:cobalamin binding"/>
    <property type="evidence" value="ECO:0007669"/>
    <property type="project" value="InterPro"/>
</dbReference>
<feature type="domain" description="B12-binding" evidence="5">
    <location>
        <begin position="176"/>
        <end position="302"/>
    </location>
</feature>
<dbReference type="GO" id="GO:0046872">
    <property type="term" value="F:metal ion binding"/>
    <property type="evidence" value="ECO:0007669"/>
    <property type="project" value="InterPro"/>
</dbReference>